<organism evidence="2 3">
    <name type="scientific">Kocuria varians</name>
    <name type="common">Micrococcus varians</name>
    <dbReference type="NCBI Taxonomy" id="1272"/>
    <lineage>
        <taxon>Bacteria</taxon>
        <taxon>Bacillati</taxon>
        <taxon>Actinomycetota</taxon>
        <taxon>Actinomycetes</taxon>
        <taxon>Micrococcales</taxon>
        <taxon>Micrococcaceae</taxon>
        <taxon>Kocuria</taxon>
    </lineage>
</organism>
<dbReference type="PANTHER" id="PTHR43433:SF5">
    <property type="entry name" value="AB HYDROLASE-1 DOMAIN-CONTAINING PROTEIN"/>
    <property type="match status" value="1"/>
</dbReference>
<proteinExistence type="predicted"/>
<dbReference type="Proteomes" id="UP000315730">
    <property type="component" value="Unassembled WGS sequence"/>
</dbReference>
<name>A0A4Y4D244_KOCVA</name>
<dbReference type="AlphaFoldDB" id="A0A4Y4D244"/>
<dbReference type="EMBL" id="BJNW01000001">
    <property type="protein sequence ID" value="GEC98009.1"/>
    <property type="molecule type" value="Genomic_DNA"/>
</dbReference>
<feature type="domain" description="AB hydrolase-1" evidence="1">
    <location>
        <begin position="37"/>
        <end position="250"/>
    </location>
</feature>
<dbReference type="InterPro" id="IPR050471">
    <property type="entry name" value="AB_hydrolase"/>
</dbReference>
<keyword evidence="3" id="KW-1185">Reference proteome</keyword>
<dbReference type="RefSeq" id="WP_141268536.1">
    <property type="nucleotide sequence ID" value="NZ_BJNW01000001.1"/>
</dbReference>
<dbReference type="InterPro" id="IPR000073">
    <property type="entry name" value="AB_hydrolase_1"/>
</dbReference>
<dbReference type="InterPro" id="IPR029058">
    <property type="entry name" value="AB_hydrolase_fold"/>
</dbReference>
<comment type="caution">
    <text evidence="2">The sequence shown here is derived from an EMBL/GenBank/DDBJ whole genome shotgun (WGS) entry which is preliminary data.</text>
</comment>
<dbReference type="Pfam" id="PF12697">
    <property type="entry name" value="Abhydrolase_6"/>
    <property type="match status" value="1"/>
</dbReference>
<accession>A0A4Y4D244</accession>
<evidence type="ECO:0000313" key="2">
    <source>
        <dbReference type="EMBL" id="GEC98009.1"/>
    </source>
</evidence>
<dbReference type="GO" id="GO:0003824">
    <property type="term" value="F:catalytic activity"/>
    <property type="evidence" value="ECO:0007669"/>
    <property type="project" value="UniProtKB-ARBA"/>
</dbReference>
<reference evidence="2 3" key="1">
    <citation type="submission" date="2019-06" db="EMBL/GenBank/DDBJ databases">
        <title>Whole genome shotgun sequence of Kocuria varians NBRC 15358.</title>
        <authorList>
            <person name="Hosoyama A."/>
            <person name="Uohara A."/>
            <person name="Ohji S."/>
            <person name="Ichikawa N."/>
        </authorList>
    </citation>
    <scope>NUCLEOTIDE SEQUENCE [LARGE SCALE GENOMIC DNA]</scope>
    <source>
        <strain evidence="2 3">NBRC 15358</strain>
    </source>
</reference>
<gene>
    <name evidence="2" type="ORF">KVA01_01640</name>
</gene>
<protein>
    <recommendedName>
        <fullName evidence="1">AB hydrolase-1 domain-containing protein</fullName>
    </recommendedName>
</protein>
<dbReference type="Gene3D" id="3.40.50.1820">
    <property type="entry name" value="alpha/beta hydrolase"/>
    <property type="match status" value="1"/>
</dbReference>
<dbReference type="PANTHER" id="PTHR43433">
    <property type="entry name" value="HYDROLASE, ALPHA/BETA FOLD FAMILY PROTEIN"/>
    <property type="match status" value="1"/>
</dbReference>
<dbReference type="SUPFAM" id="SSF53474">
    <property type="entry name" value="alpha/beta-Hydrolases"/>
    <property type="match status" value="1"/>
</dbReference>
<dbReference type="OrthoDB" id="9802489at2"/>
<sequence>MTVPDLGLVEFTRSDDVAQDAPLVVLGPALGTSVTHLYALLAPRLAARFHVVGWDLPGHGVSAPANEFTMAELAEGVERAVTGRLGAGAWHAVGTSIGGAVVQEQLAAGSERVASATLVATTDWFPDPAGWAERAELVASAGTPTQVIGCAKAWFGGDFLGAHSEPATPLLHDLQGTDRFSYAAACRALGGYDLRAATRPTEVPCAVVAGTEDAMTGPDVARRLADGLGARCEIADAAAHLVPVEAPELLERVVTDLVTAAG</sequence>
<evidence type="ECO:0000313" key="3">
    <source>
        <dbReference type="Proteomes" id="UP000315730"/>
    </source>
</evidence>
<evidence type="ECO:0000259" key="1">
    <source>
        <dbReference type="Pfam" id="PF12697"/>
    </source>
</evidence>
<dbReference type="STRING" id="1272.GCA_900014985_00756"/>